<dbReference type="VEuPathDB" id="FungiDB:BON22_4575"/>
<feature type="domain" description="Coiled-coil" evidence="4">
    <location>
        <begin position="112"/>
        <end position="194"/>
    </location>
</feature>
<accession>A0A061APY9</accession>
<name>A0A061APY9_CYBFA</name>
<proteinExistence type="inferred from homology"/>
<dbReference type="GO" id="GO:0003713">
    <property type="term" value="F:transcription coactivator activity"/>
    <property type="evidence" value="ECO:0007669"/>
    <property type="project" value="TreeGrafter"/>
</dbReference>
<reference evidence="6" key="1">
    <citation type="journal article" date="2014" name="Genome Announc.">
        <title>Genome sequence of the yeast Cyberlindnera fabianii (Hansenula fabianii).</title>
        <authorList>
            <person name="Freel K.C."/>
            <person name="Sarilar V."/>
            <person name="Neuveglise C."/>
            <person name="Devillers H."/>
            <person name="Friedrich A."/>
            <person name="Schacherer J."/>
        </authorList>
    </citation>
    <scope>NUCLEOTIDE SEQUENCE</scope>
    <source>
        <strain evidence="6">YJS4271</strain>
    </source>
</reference>
<dbReference type="PANTHER" id="PTHR21680:SF0">
    <property type="entry name" value="COILED-COIL DOMAIN-CONTAINING PROTEIN 124"/>
    <property type="match status" value="1"/>
</dbReference>
<dbReference type="OrthoDB" id="76412at2759"/>
<dbReference type="Pfam" id="PF06244">
    <property type="entry name" value="Ccdc124"/>
    <property type="match status" value="1"/>
</dbReference>
<feature type="region of interest" description="Disordered" evidence="3">
    <location>
        <begin position="1"/>
        <end position="95"/>
    </location>
</feature>
<evidence type="ECO:0000313" key="8">
    <source>
        <dbReference type="Proteomes" id="UP000189513"/>
    </source>
</evidence>
<evidence type="ECO:0000259" key="5">
    <source>
        <dbReference type="Pfam" id="PF22048"/>
    </source>
</evidence>
<dbReference type="EMBL" id="MPUK01000010">
    <property type="protein sequence ID" value="ONH65702.1"/>
    <property type="molecule type" value="Genomic_DNA"/>
</dbReference>
<dbReference type="PANTHER" id="PTHR21680">
    <property type="entry name" value="COILED-COIL DOMAIN-CONTAINING PROTEIN 124"/>
    <property type="match status" value="1"/>
</dbReference>
<keyword evidence="2" id="KW-0175">Coiled coil</keyword>
<evidence type="ECO:0000256" key="3">
    <source>
        <dbReference type="SAM" id="MobiDB-lite"/>
    </source>
</evidence>
<feature type="compositionally biased region" description="Basic and acidic residues" evidence="3">
    <location>
        <begin position="17"/>
        <end position="36"/>
    </location>
</feature>
<feature type="compositionally biased region" description="Basic and acidic residues" evidence="3">
    <location>
        <begin position="43"/>
        <end position="74"/>
    </location>
</feature>
<evidence type="ECO:0000259" key="4">
    <source>
        <dbReference type="Pfam" id="PF06244"/>
    </source>
</evidence>
<dbReference type="InterPro" id="IPR054414">
    <property type="entry name" value="Ccdc124/Oxs1_C"/>
</dbReference>
<dbReference type="AlphaFoldDB" id="A0A061APY9"/>
<gene>
    <name evidence="7" type="ORF">BON22_4575</name>
    <name evidence="6" type="ORF">CYFA0S_03e00980g</name>
</gene>
<keyword evidence="8" id="KW-1185">Reference proteome</keyword>
<dbReference type="InterPro" id="IPR054413">
    <property type="entry name" value="LSO1/2"/>
</dbReference>
<feature type="domain" description="LSO1/LSO2" evidence="5">
    <location>
        <begin position="9"/>
        <end position="77"/>
    </location>
</feature>
<dbReference type="Proteomes" id="UP000189513">
    <property type="component" value="Unassembled WGS sequence"/>
</dbReference>
<evidence type="ECO:0000256" key="2">
    <source>
        <dbReference type="ARBA" id="ARBA00023054"/>
    </source>
</evidence>
<dbReference type="InterPro" id="IPR010422">
    <property type="entry name" value="Ccdc124/Oxs1"/>
</dbReference>
<feature type="compositionally biased region" description="Basic and acidic residues" evidence="3">
    <location>
        <begin position="1"/>
        <end position="10"/>
    </location>
</feature>
<dbReference type="EMBL" id="LK052888">
    <property type="protein sequence ID" value="CDR39221.1"/>
    <property type="molecule type" value="Genomic_DNA"/>
</dbReference>
<feature type="compositionally biased region" description="Low complexity" evidence="3">
    <location>
        <begin position="81"/>
        <end position="94"/>
    </location>
</feature>
<dbReference type="OMA" id="FEERMMP"/>
<protein>
    <submittedName>
        <fullName evidence="6">CYFA0S03e00980g1_1</fullName>
    </submittedName>
</protein>
<comment type="similarity">
    <text evidence="1">Belongs to the CCDC124 family.</text>
</comment>
<dbReference type="STRING" id="36022.A0A061APY9"/>
<dbReference type="GO" id="GO:0006366">
    <property type="term" value="P:transcription by RNA polymerase II"/>
    <property type="evidence" value="ECO:0007669"/>
    <property type="project" value="TreeGrafter"/>
</dbReference>
<sequence length="224" mass="24753">MAKKGGENSKKAAGNARKAEQANKKKAEEDARREASEAAEWEDGSKKGNKKKEEAAAKKAEAARKKAERDAALKEEEEALPSKASAKGRGAAKVAAKRAGKIDDFLNDLPTSSEISASGLDNALEALTLTKKSGAVSDKDIDRHPERRFKAALAAYEERRVPEMRKENPGLRLQQVKQLVFKEFEKSPENPFNQVTNVSYDATKQDVQDLKQNVKKQREAKYVK</sequence>
<organism evidence="6">
    <name type="scientific">Cyberlindnera fabianii</name>
    <name type="common">Yeast</name>
    <name type="synonym">Hansenula fabianii</name>
    <dbReference type="NCBI Taxonomy" id="36022"/>
    <lineage>
        <taxon>Eukaryota</taxon>
        <taxon>Fungi</taxon>
        <taxon>Dikarya</taxon>
        <taxon>Ascomycota</taxon>
        <taxon>Saccharomycotina</taxon>
        <taxon>Saccharomycetes</taxon>
        <taxon>Phaffomycetales</taxon>
        <taxon>Phaffomycetaceae</taxon>
        <taxon>Cyberlindnera</taxon>
    </lineage>
</organism>
<reference evidence="7" key="3">
    <citation type="submission" date="2017-01" db="EMBL/GenBank/DDBJ databases">
        <authorList>
            <person name="Mah S.A."/>
            <person name="Swanson W.J."/>
            <person name="Moy G.W."/>
            <person name="Vacquier V.D."/>
        </authorList>
    </citation>
    <scope>NUCLEOTIDE SEQUENCE [LARGE SCALE GENOMIC DNA]</scope>
    <source>
        <strain evidence="7">65</strain>
    </source>
</reference>
<evidence type="ECO:0000313" key="6">
    <source>
        <dbReference type="EMBL" id="CDR39221.1"/>
    </source>
</evidence>
<evidence type="ECO:0000313" key="7">
    <source>
        <dbReference type="EMBL" id="ONH65702.1"/>
    </source>
</evidence>
<reference evidence="8" key="2">
    <citation type="journal article" date="2017" name="Genome Announc.">
        <title>Genome sequences of Cyberlindnera fabianii 65, Pichia kudriavzevii 129, and Saccharomyces cerevisiae 131 isolated from fermented masau fruits in Zimbabwe.</title>
        <authorList>
            <person name="van Rijswijck I.M.H."/>
            <person name="Derks M.F.L."/>
            <person name="Abee T."/>
            <person name="de Ridder D."/>
            <person name="Smid E.J."/>
        </authorList>
    </citation>
    <scope>NUCLEOTIDE SEQUENCE [LARGE SCALE GENOMIC DNA]</scope>
    <source>
        <strain evidence="8">65</strain>
    </source>
</reference>
<dbReference type="Pfam" id="PF22048">
    <property type="entry name" value="LSO1_2-like"/>
    <property type="match status" value="1"/>
</dbReference>
<dbReference type="GO" id="GO:0005634">
    <property type="term" value="C:nucleus"/>
    <property type="evidence" value="ECO:0007669"/>
    <property type="project" value="TreeGrafter"/>
</dbReference>
<evidence type="ECO:0000256" key="1">
    <source>
        <dbReference type="ARBA" id="ARBA00008296"/>
    </source>
</evidence>